<dbReference type="InterPro" id="IPR015055">
    <property type="entry name" value="STIV_B116-like"/>
</dbReference>
<evidence type="ECO:0000313" key="1">
    <source>
        <dbReference type="EMBL" id="SDC47602.1"/>
    </source>
</evidence>
<dbReference type="InterPro" id="IPR037236">
    <property type="entry name" value="STIV_B116-like_sf"/>
</dbReference>
<dbReference type="SUPFAM" id="SSF143602">
    <property type="entry name" value="STIV B116-like"/>
    <property type="match status" value="1"/>
</dbReference>
<dbReference type="Pfam" id="PF08960">
    <property type="entry name" value="STIV_B116-like"/>
    <property type="match status" value="1"/>
</dbReference>
<name>A0A1G6LWF8_9BACT</name>
<evidence type="ECO:0000313" key="2">
    <source>
        <dbReference type="Proteomes" id="UP000199452"/>
    </source>
</evidence>
<sequence length="116" mass="12475">MQPISTTPASLPIGIFNGTVVTTDGLYRVQQISVEAARALVSNQAITSAVGHQAAAHLISEILGVFVAENRIQFIQQPGQLAIAIKLNIRPPEGAVLSKEEMLSIGYTLRLIERLE</sequence>
<accession>A0A1G6LWF8</accession>
<gene>
    <name evidence="1" type="ORF">SAMN05216323_103312</name>
</gene>
<reference evidence="1 2" key="1">
    <citation type="submission" date="2016-09" db="EMBL/GenBank/DDBJ databases">
        <authorList>
            <person name="Capua I."/>
            <person name="De Benedictis P."/>
            <person name="Joannis T."/>
            <person name="Lombin L.H."/>
            <person name="Cattoli G."/>
        </authorList>
    </citation>
    <scope>NUCLEOTIDE SEQUENCE [LARGE SCALE GENOMIC DNA]</scope>
    <source>
        <strain evidence="1 2">A7P-90m</strain>
    </source>
</reference>
<dbReference type="Gene3D" id="3.40.50.11170">
    <property type="entry name" value="Uncharacterised protein PF08960, DUF1874"/>
    <property type="match status" value="1"/>
</dbReference>
<dbReference type="RefSeq" id="WP_092438492.1">
    <property type="nucleotide sequence ID" value="NZ_FMYP01000033.1"/>
</dbReference>
<keyword evidence="2" id="KW-1185">Reference proteome</keyword>
<proteinExistence type="predicted"/>
<protein>
    <recommendedName>
        <fullName evidence="3">DUF1874 domain-containing protein</fullName>
    </recommendedName>
</protein>
<dbReference type="OrthoDB" id="583689at2"/>
<dbReference type="Proteomes" id="UP000199452">
    <property type="component" value="Unassembled WGS sequence"/>
</dbReference>
<dbReference type="EMBL" id="FMYP01000033">
    <property type="protein sequence ID" value="SDC47602.1"/>
    <property type="molecule type" value="Genomic_DNA"/>
</dbReference>
<organism evidence="1 2">
    <name type="scientific">Williamwhitmania taraxaci</name>
    <dbReference type="NCBI Taxonomy" id="1640674"/>
    <lineage>
        <taxon>Bacteria</taxon>
        <taxon>Pseudomonadati</taxon>
        <taxon>Bacteroidota</taxon>
        <taxon>Bacteroidia</taxon>
        <taxon>Bacteroidales</taxon>
        <taxon>Williamwhitmaniaceae</taxon>
        <taxon>Williamwhitmania</taxon>
    </lineage>
</organism>
<dbReference type="STRING" id="1640674.SAMN05216323_103312"/>
<evidence type="ECO:0008006" key="3">
    <source>
        <dbReference type="Google" id="ProtNLM"/>
    </source>
</evidence>
<dbReference type="AlphaFoldDB" id="A0A1G6LWF8"/>